<dbReference type="PANTHER" id="PTHR45626">
    <property type="entry name" value="TRANSCRIPTION TERMINATION FACTOR 2-RELATED"/>
    <property type="match status" value="1"/>
</dbReference>
<dbReference type="GO" id="GO:0016787">
    <property type="term" value="F:hydrolase activity"/>
    <property type="evidence" value="ECO:0007669"/>
    <property type="project" value="UniProtKB-KW"/>
</dbReference>
<dbReference type="Pfam" id="PF00176">
    <property type="entry name" value="SNF2-rel_dom"/>
    <property type="match status" value="1"/>
</dbReference>
<proteinExistence type="predicted"/>
<dbReference type="Gene3D" id="3.40.50.10810">
    <property type="entry name" value="Tandem AAA-ATPase domain"/>
    <property type="match status" value="1"/>
</dbReference>
<feature type="domain" description="Helicase ATP-binding" evidence="7">
    <location>
        <begin position="401"/>
        <end position="582"/>
    </location>
</feature>
<keyword evidence="2" id="KW-0378">Hydrolase</keyword>
<evidence type="ECO:0000256" key="3">
    <source>
        <dbReference type="ARBA" id="ARBA00022840"/>
    </source>
</evidence>
<dbReference type="PROSITE" id="PS51194">
    <property type="entry name" value="HELICASE_CTER"/>
    <property type="match status" value="1"/>
</dbReference>
<evidence type="ECO:0000256" key="2">
    <source>
        <dbReference type="ARBA" id="ARBA00022801"/>
    </source>
</evidence>
<dbReference type="GO" id="GO:0005634">
    <property type="term" value="C:nucleus"/>
    <property type="evidence" value="ECO:0007669"/>
    <property type="project" value="TreeGrafter"/>
</dbReference>
<sequence length="971" mass="108587">MDQPQLPHVKFGTGSSNQDESRDARPWKKHCNDSNNIASTLLKSPHNNLTSSQTAANAIDHEMMYNWDCSFLLDDEAIPFQVQGYDAVFDNMWSTDDTTTSLGDLEPPPDFELVEMQQTDNIVCFGMICDIPIRFRSDSPVNVTEISNLLTVTVDEASSFPPLNLTFETSECKLRNTAGTIIAALNTNTFKKLARLPMLAQLKAQGMIQMHQIKNIVDGAGIVKKGAIINISVNFYGDPHIAEEVALELSRSGLFLQEPDLVPEGTHYENPQSLTLPVHVLPQTDSATIPAVPRCIEGITASAPTDAGQDDYYNATSFDLDFDLNLDFTYLLDQFAEHDYLVMAPVDSRIETPLLNHQKEGLDFVLKREQLTSPLTRSLWETLEDEPDRRKFQHIITGATSEESLDIRGGILADDMGLGKSLVMISAAVNTLQEAFQYARSFTTPPDSLEELVLAARCTVVVVPSALLMEGWLDEINRHTRGYTLAVHKYHGPSRMIAIHKLLDHDIILTTYGTLAADLRRKQSFIFRNYTEAIAHVVRNAATNQFRAVMALRSHIRWCLSGTPIQNSLEDLGSLVAFLRVPILDQRAQFQRHITRRTLVTKSSQQPDYDNLRLLLASICLRRNRSILPCSESVECPVKVQFSREERERYKELQCSWREKIDMAVSGHNAKAAHQIVLECLLRLRIYCNNGDHLRTEPASSLIEQEELGSLLQQAGDTTCYYCKCDVSTFGSSEDGSSGVITPCRGVACSECVARYRAQTGSGKACPICKATHNFPLDTSPATEAPKLGLELRNLPSKILVLYQDLEEHRHESKSIVFSFWKKTLDIVGALLDKQSLPYMRIDGSVPLAQRKQILAQFQTAEQGMVLLMTLGTGAVGLNNLSVANRIHILEPQWNPSIESQAVGRVLRLGQTRTVSVIRYIVNNTVEANVQNQQFRKILLARKGFGDGKQAKAQAQWRTQILKDMICPEER</sequence>
<name>A0AAV9N5Y2_9EURO</name>
<dbReference type="GeneID" id="89971846"/>
<dbReference type="SMART" id="SM00490">
    <property type="entry name" value="HELICc"/>
    <property type="match status" value="1"/>
</dbReference>
<evidence type="ECO:0000256" key="5">
    <source>
        <dbReference type="SAM" id="MobiDB-lite"/>
    </source>
</evidence>
<comment type="caution">
    <text evidence="9">The sequence shown here is derived from an EMBL/GenBank/DDBJ whole genome shotgun (WGS) entry which is preliminary data.</text>
</comment>
<dbReference type="InterPro" id="IPR014001">
    <property type="entry name" value="Helicase_ATP-bd"/>
</dbReference>
<dbReference type="InterPro" id="IPR001841">
    <property type="entry name" value="Znf_RING"/>
</dbReference>
<feature type="domain" description="RING-type" evidence="6">
    <location>
        <begin position="720"/>
        <end position="770"/>
    </location>
</feature>
<dbReference type="InterPro" id="IPR049730">
    <property type="entry name" value="SNF2/RAD54-like_C"/>
</dbReference>
<dbReference type="InterPro" id="IPR050628">
    <property type="entry name" value="SNF2_RAD54_helicase_TF"/>
</dbReference>
<dbReference type="GO" id="GO:0006281">
    <property type="term" value="P:DNA repair"/>
    <property type="evidence" value="ECO:0007669"/>
    <property type="project" value="TreeGrafter"/>
</dbReference>
<dbReference type="PROSITE" id="PS50089">
    <property type="entry name" value="ZF_RING_2"/>
    <property type="match status" value="1"/>
</dbReference>
<evidence type="ECO:0000256" key="4">
    <source>
        <dbReference type="PROSITE-ProRule" id="PRU00175"/>
    </source>
</evidence>
<dbReference type="SUPFAM" id="SSF52540">
    <property type="entry name" value="P-loop containing nucleoside triphosphate hydrolases"/>
    <property type="match status" value="2"/>
</dbReference>
<accession>A0AAV9N5Y2</accession>
<keyword evidence="1" id="KW-0547">Nucleotide-binding</keyword>
<keyword evidence="3" id="KW-0067">ATP-binding</keyword>
<reference evidence="9 10" key="1">
    <citation type="submission" date="2023-08" db="EMBL/GenBank/DDBJ databases">
        <title>Black Yeasts Isolated from many extreme environments.</title>
        <authorList>
            <person name="Coleine C."/>
            <person name="Stajich J.E."/>
            <person name="Selbmann L."/>
        </authorList>
    </citation>
    <scope>NUCLEOTIDE SEQUENCE [LARGE SCALE GENOMIC DNA]</scope>
    <source>
        <strain evidence="9 10">CCFEE 5792</strain>
    </source>
</reference>
<feature type="region of interest" description="Disordered" evidence="5">
    <location>
        <begin position="1"/>
        <end position="27"/>
    </location>
</feature>
<dbReference type="Proteomes" id="UP001358417">
    <property type="component" value="Unassembled WGS sequence"/>
</dbReference>
<organism evidence="9 10">
    <name type="scientific">Exophiala bonariae</name>
    <dbReference type="NCBI Taxonomy" id="1690606"/>
    <lineage>
        <taxon>Eukaryota</taxon>
        <taxon>Fungi</taxon>
        <taxon>Dikarya</taxon>
        <taxon>Ascomycota</taxon>
        <taxon>Pezizomycotina</taxon>
        <taxon>Eurotiomycetes</taxon>
        <taxon>Chaetothyriomycetidae</taxon>
        <taxon>Chaetothyriales</taxon>
        <taxon>Herpotrichiellaceae</taxon>
        <taxon>Exophiala</taxon>
    </lineage>
</organism>
<dbReference type="InterPro" id="IPR038718">
    <property type="entry name" value="SNF2-like_sf"/>
</dbReference>
<dbReference type="InterPro" id="IPR027417">
    <property type="entry name" value="P-loop_NTPase"/>
</dbReference>
<keyword evidence="10" id="KW-1185">Reference proteome</keyword>
<dbReference type="Gene3D" id="3.40.50.300">
    <property type="entry name" value="P-loop containing nucleotide triphosphate hydrolases"/>
    <property type="match status" value="1"/>
</dbReference>
<dbReference type="SMART" id="SM00487">
    <property type="entry name" value="DEXDc"/>
    <property type="match status" value="1"/>
</dbReference>
<dbReference type="PANTHER" id="PTHR45626:SF52">
    <property type="entry name" value="SINGLE-STRANDED DNA-DEPENDENT ATPASE (EUROFUNG)"/>
    <property type="match status" value="1"/>
</dbReference>
<dbReference type="EMBL" id="JAVRRD010000017">
    <property type="protein sequence ID" value="KAK5050382.1"/>
    <property type="molecule type" value="Genomic_DNA"/>
</dbReference>
<dbReference type="CDD" id="cd18008">
    <property type="entry name" value="DEXDc_SHPRH-like"/>
    <property type="match status" value="1"/>
</dbReference>
<dbReference type="GO" id="GO:0005524">
    <property type="term" value="F:ATP binding"/>
    <property type="evidence" value="ECO:0007669"/>
    <property type="project" value="UniProtKB-KW"/>
</dbReference>
<keyword evidence="4" id="KW-0479">Metal-binding</keyword>
<gene>
    <name evidence="9" type="ORF">LTR84_003663</name>
</gene>
<evidence type="ECO:0000259" key="8">
    <source>
        <dbReference type="PROSITE" id="PS51194"/>
    </source>
</evidence>
<dbReference type="CDD" id="cd18793">
    <property type="entry name" value="SF2_C_SNF"/>
    <property type="match status" value="1"/>
</dbReference>
<dbReference type="AlphaFoldDB" id="A0AAV9N5Y2"/>
<dbReference type="InterPro" id="IPR001650">
    <property type="entry name" value="Helicase_C-like"/>
</dbReference>
<dbReference type="RefSeq" id="XP_064704968.1">
    <property type="nucleotide sequence ID" value="XM_064847247.1"/>
</dbReference>
<dbReference type="InterPro" id="IPR000330">
    <property type="entry name" value="SNF2_N"/>
</dbReference>
<evidence type="ECO:0000313" key="10">
    <source>
        <dbReference type="Proteomes" id="UP001358417"/>
    </source>
</evidence>
<keyword evidence="4" id="KW-0863">Zinc-finger</keyword>
<evidence type="ECO:0000259" key="6">
    <source>
        <dbReference type="PROSITE" id="PS50089"/>
    </source>
</evidence>
<evidence type="ECO:0000259" key="7">
    <source>
        <dbReference type="PROSITE" id="PS51192"/>
    </source>
</evidence>
<dbReference type="GO" id="GO:0008270">
    <property type="term" value="F:zinc ion binding"/>
    <property type="evidence" value="ECO:0007669"/>
    <property type="project" value="UniProtKB-KW"/>
</dbReference>
<protein>
    <submittedName>
        <fullName evidence="9">Uncharacterized protein</fullName>
    </submittedName>
</protein>
<dbReference type="GO" id="GO:0008094">
    <property type="term" value="F:ATP-dependent activity, acting on DNA"/>
    <property type="evidence" value="ECO:0007669"/>
    <property type="project" value="TreeGrafter"/>
</dbReference>
<dbReference type="Pfam" id="PF00271">
    <property type="entry name" value="Helicase_C"/>
    <property type="match status" value="1"/>
</dbReference>
<feature type="domain" description="Helicase C-terminal" evidence="8">
    <location>
        <begin position="801"/>
        <end position="966"/>
    </location>
</feature>
<evidence type="ECO:0000256" key="1">
    <source>
        <dbReference type="ARBA" id="ARBA00022741"/>
    </source>
</evidence>
<dbReference type="PROSITE" id="PS51192">
    <property type="entry name" value="HELICASE_ATP_BIND_1"/>
    <property type="match status" value="1"/>
</dbReference>
<evidence type="ECO:0000313" key="9">
    <source>
        <dbReference type="EMBL" id="KAK5050382.1"/>
    </source>
</evidence>
<keyword evidence="4" id="KW-0862">Zinc</keyword>